<evidence type="ECO:0000259" key="8">
    <source>
        <dbReference type="PROSITE" id="PS50928"/>
    </source>
</evidence>
<evidence type="ECO:0000256" key="4">
    <source>
        <dbReference type="ARBA" id="ARBA00022692"/>
    </source>
</evidence>
<keyword evidence="5 7" id="KW-1133">Transmembrane helix</keyword>
<evidence type="ECO:0000256" key="1">
    <source>
        <dbReference type="ARBA" id="ARBA00004651"/>
    </source>
</evidence>
<dbReference type="AlphaFoldDB" id="D2PQ47"/>
<feature type="domain" description="ABC transmembrane type-1" evidence="8">
    <location>
        <begin position="95"/>
        <end position="297"/>
    </location>
</feature>
<dbReference type="CDD" id="cd06261">
    <property type="entry name" value="TM_PBP2"/>
    <property type="match status" value="1"/>
</dbReference>
<dbReference type="SUPFAM" id="SSF161098">
    <property type="entry name" value="MetI-like"/>
    <property type="match status" value="1"/>
</dbReference>
<accession>D2PQ47</accession>
<dbReference type="Pfam" id="PF19300">
    <property type="entry name" value="BPD_transp_1_N"/>
    <property type="match status" value="1"/>
</dbReference>
<feature type="transmembrane region" description="Helical" evidence="7">
    <location>
        <begin position="131"/>
        <end position="155"/>
    </location>
</feature>
<keyword evidence="6 7" id="KW-0472">Membrane</keyword>
<feature type="transmembrane region" description="Helical" evidence="7">
    <location>
        <begin position="95"/>
        <end position="119"/>
    </location>
</feature>
<keyword evidence="3" id="KW-1003">Cell membrane</keyword>
<dbReference type="EMBL" id="CP001736">
    <property type="protein sequence ID" value="ADB34749.1"/>
    <property type="molecule type" value="Genomic_DNA"/>
</dbReference>
<dbReference type="PROSITE" id="PS50928">
    <property type="entry name" value="ABC_TM1"/>
    <property type="match status" value="1"/>
</dbReference>
<comment type="similarity">
    <text evidence="7">Belongs to the binding-protein-dependent transport system permease family.</text>
</comment>
<evidence type="ECO:0000313" key="9">
    <source>
        <dbReference type="EMBL" id="ADB34749.1"/>
    </source>
</evidence>
<keyword evidence="4 7" id="KW-0812">Transmembrane</keyword>
<dbReference type="KEGG" id="kfl:Kfla_5744"/>
<dbReference type="PANTHER" id="PTHR43163:SF3">
    <property type="entry name" value="PEPTIDE ABC TRANSPORTER PERMEASE PROTEIN"/>
    <property type="match status" value="1"/>
</dbReference>
<dbReference type="GO" id="GO:0005886">
    <property type="term" value="C:plasma membrane"/>
    <property type="evidence" value="ECO:0007669"/>
    <property type="project" value="UniProtKB-SubCell"/>
</dbReference>
<dbReference type="RefSeq" id="WP_012923303.1">
    <property type="nucleotide sequence ID" value="NC_013729.1"/>
</dbReference>
<dbReference type="InterPro" id="IPR000515">
    <property type="entry name" value="MetI-like"/>
</dbReference>
<feature type="transmembrane region" description="Helical" evidence="7">
    <location>
        <begin position="175"/>
        <end position="193"/>
    </location>
</feature>
<evidence type="ECO:0000256" key="3">
    <source>
        <dbReference type="ARBA" id="ARBA00022475"/>
    </source>
</evidence>
<evidence type="ECO:0000256" key="5">
    <source>
        <dbReference type="ARBA" id="ARBA00022989"/>
    </source>
</evidence>
<comment type="subcellular location">
    <subcellularLocation>
        <location evidence="1 7">Cell membrane</location>
        <topology evidence="1 7">Multi-pass membrane protein</topology>
    </subcellularLocation>
</comment>
<keyword evidence="10" id="KW-1185">Reference proteome</keyword>
<dbReference type="InterPro" id="IPR045621">
    <property type="entry name" value="BPD_transp_1_N"/>
</dbReference>
<dbReference type="Proteomes" id="UP000007967">
    <property type="component" value="Chromosome"/>
</dbReference>
<protein>
    <submittedName>
        <fullName evidence="9">Binding-protein-dependent transport systems inner membrane component</fullName>
    </submittedName>
</protein>
<evidence type="ECO:0000256" key="2">
    <source>
        <dbReference type="ARBA" id="ARBA00022448"/>
    </source>
</evidence>
<dbReference type="InterPro" id="IPR035906">
    <property type="entry name" value="MetI-like_sf"/>
</dbReference>
<dbReference type="HOGENOM" id="CLU_036879_0_1_11"/>
<dbReference type="eggNOG" id="COG0601">
    <property type="taxonomic scope" value="Bacteria"/>
</dbReference>
<gene>
    <name evidence="9" type="ordered locus">Kfla_5744</name>
</gene>
<dbReference type="OrthoDB" id="147688at2"/>
<proteinExistence type="inferred from homology"/>
<feature type="transmembrane region" description="Helical" evidence="7">
    <location>
        <begin position="278"/>
        <end position="297"/>
    </location>
</feature>
<organism evidence="9 10">
    <name type="scientific">Kribbella flavida (strain DSM 17836 / JCM 10339 / NBRC 14399)</name>
    <dbReference type="NCBI Taxonomy" id="479435"/>
    <lineage>
        <taxon>Bacteria</taxon>
        <taxon>Bacillati</taxon>
        <taxon>Actinomycetota</taxon>
        <taxon>Actinomycetes</taxon>
        <taxon>Propionibacteriales</taxon>
        <taxon>Kribbellaceae</taxon>
        <taxon>Kribbella</taxon>
    </lineage>
</organism>
<dbReference type="PANTHER" id="PTHR43163">
    <property type="entry name" value="DIPEPTIDE TRANSPORT SYSTEM PERMEASE PROTEIN DPPB-RELATED"/>
    <property type="match status" value="1"/>
</dbReference>
<dbReference type="STRING" id="479435.Kfla_5744"/>
<sequence length="312" mass="32973">MRSYAAQRAALAVLQLVVLSVLVFVLTSLLPGDAADMRFTETLTPDQVARLREQLGLDQPAVERFIHWLGDVLRGDLGTSLISGGPVLDIVKASVGATVVLTLATLAVVVPLAVALGILMGTRENGRLDRAVTSVTLALSAIPDFVIAVVLIALFSLKLGWLPATWVGGDLLANPVLLVLPVAVLLGRTVCLLSRQVRAGTINALHAEYVVQARRLGVPRWRLLLRHVLPNAAVPGVQELARTGDTLLGGVLVVEAIFAIPGFATALVDGVETRDLPVVQGLTLVLAVAALVINLGADLVCNRLVPRTELLR</sequence>
<dbReference type="GO" id="GO:0055085">
    <property type="term" value="P:transmembrane transport"/>
    <property type="evidence" value="ECO:0007669"/>
    <property type="project" value="InterPro"/>
</dbReference>
<reference evidence="9 10" key="2">
    <citation type="journal article" date="2010" name="Stand. Genomic Sci.">
        <title>Complete genome sequence of Kribbella flavida type strain (IFO 14399).</title>
        <authorList>
            <person name="Pukall R."/>
            <person name="Lapidus A."/>
            <person name="Glavina Del Rio T."/>
            <person name="Copeland A."/>
            <person name="Tice H."/>
            <person name="Cheng J.-F."/>
            <person name="Lucas S."/>
            <person name="Chen F."/>
            <person name="Nolan M."/>
            <person name="LaButti K."/>
            <person name="Pati A."/>
            <person name="Ivanova N."/>
            <person name="Mavrommatis K."/>
            <person name="Mikhailova N."/>
            <person name="Pitluck S."/>
            <person name="Bruce D."/>
            <person name="Goodwin L."/>
            <person name="Land M."/>
            <person name="Hauser L."/>
            <person name="Chang Y.-J."/>
            <person name="Jeffries C.D."/>
            <person name="Chen A."/>
            <person name="Palaniappan K."/>
            <person name="Chain P."/>
            <person name="Rohde M."/>
            <person name="Goeker M."/>
            <person name="Bristow J."/>
            <person name="Eisen J.A."/>
            <person name="Markowitz V."/>
            <person name="Hugenholtz P."/>
            <person name="Kyrpides N.C."/>
            <person name="Klenk H.-P."/>
            <person name="Brettin T."/>
        </authorList>
    </citation>
    <scope>NUCLEOTIDE SEQUENCE [LARGE SCALE GENOMIC DNA]</scope>
    <source>
        <strain evidence="10">DSM 17836 / JCM 10339 / NBRC 14399</strain>
    </source>
</reference>
<dbReference type="Gene3D" id="1.10.3720.10">
    <property type="entry name" value="MetI-like"/>
    <property type="match status" value="1"/>
</dbReference>
<name>D2PQ47_KRIFD</name>
<dbReference type="Pfam" id="PF00528">
    <property type="entry name" value="BPD_transp_1"/>
    <property type="match status" value="1"/>
</dbReference>
<evidence type="ECO:0000256" key="7">
    <source>
        <dbReference type="RuleBase" id="RU363032"/>
    </source>
</evidence>
<evidence type="ECO:0000313" key="10">
    <source>
        <dbReference type="Proteomes" id="UP000007967"/>
    </source>
</evidence>
<feature type="transmembrane region" description="Helical" evidence="7">
    <location>
        <begin position="247"/>
        <end position="266"/>
    </location>
</feature>
<reference evidence="10" key="1">
    <citation type="submission" date="2009-09" db="EMBL/GenBank/DDBJ databases">
        <title>The complete genome of Kribbella flavida DSM 17836.</title>
        <authorList>
            <consortium name="US DOE Joint Genome Institute (JGI-PGF)"/>
            <person name="Lucas S."/>
            <person name="Copeland A."/>
            <person name="Lapidus A."/>
            <person name="Glavina del Rio T."/>
            <person name="Dalin E."/>
            <person name="Tice H."/>
            <person name="Bruce D."/>
            <person name="Goodwin L."/>
            <person name="Pitluck S."/>
            <person name="Kyrpides N."/>
            <person name="Mavromatis K."/>
            <person name="Ivanova N."/>
            <person name="Saunders E."/>
            <person name="Brettin T."/>
            <person name="Detter J.C."/>
            <person name="Han C."/>
            <person name="Larimer F."/>
            <person name="Land M."/>
            <person name="Hauser L."/>
            <person name="Markowitz V."/>
            <person name="Cheng J.-F."/>
            <person name="Hugenholtz P."/>
            <person name="Woyke T."/>
            <person name="Wu D."/>
            <person name="Pukall R."/>
            <person name="Klenk H.-P."/>
            <person name="Eisen J.A."/>
        </authorList>
    </citation>
    <scope>NUCLEOTIDE SEQUENCE [LARGE SCALE GENOMIC DNA]</scope>
    <source>
        <strain evidence="10">DSM 17836 / JCM 10339 / NBRC 14399</strain>
    </source>
</reference>
<keyword evidence="2 7" id="KW-0813">Transport</keyword>
<evidence type="ECO:0000256" key="6">
    <source>
        <dbReference type="ARBA" id="ARBA00023136"/>
    </source>
</evidence>